<sequence>MNALDKKIDFIVTFSVENANPNGDPLNGNLPRTDITSHGEMSDVSIKRKIRNRMQDLGEPIFVQANERVDDGNYSLEARYKAHKKEMGKEDKEIFDYFCNTWSDTRAFGQVITFDKKSIGIRGPVSVSLAKSILPISISTMQITRSTNGMESKKGERSSDTMGTKSFVDYGVYKFCGSINPYFAEKTGFTEEDAECIKESLIDLFANDASSARPEGSMEVQEVFWFTHPNKLGVASSGKIHRLLETDPNMDLTEEISDYEQFQVHLNAEKLKEYEEKGMRVEILSGR</sequence>
<organism evidence="1 2">
    <name type="scientific">Aedoeadaptatus ivorii</name>
    <dbReference type="NCBI Taxonomy" id="54006"/>
    <lineage>
        <taxon>Bacteria</taxon>
        <taxon>Bacillati</taxon>
        <taxon>Bacillota</taxon>
        <taxon>Tissierellia</taxon>
        <taxon>Tissierellales</taxon>
        <taxon>Peptoniphilaceae</taxon>
        <taxon>Aedoeadaptatus</taxon>
    </lineage>
</organism>
<dbReference type="OrthoDB" id="9776792at2"/>
<dbReference type="GO" id="GO:0043571">
    <property type="term" value="P:maintenance of CRISPR repeat elements"/>
    <property type="evidence" value="ECO:0007669"/>
    <property type="project" value="InterPro"/>
</dbReference>
<evidence type="ECO:0000313" key="2">
    <source>
        <dbReference type="Proteomes" id="UP000269544"/>
    </source>
</evidence>
<reference evidence="1 2" key="1">
    <citation type="submission" date="2018-12" db="EMBL/GenBank/DDBJ databases">
        <authorList>
            <consortium name="Pathogen Informatics"/>
        </authorList>
    </citation>
    <scope>NUCLEOTIDE SEQUENCE [LARGE SCALE GENOMIC DNA]</scope>
    <source>
        <strain evidence="1 2">NCTC13079</strain>
    </source>
</reference>
<dbReference type="Pfam" id="PF05107">
    <property type="entry name" value="Cas_Cas7"/>
    <property type="match status" value="1"/>
</dbReference>
<dbReference type="RefSeq" id="WP_126466231.1">
    <property type="nucleotide sequence ID" value="NZ_LR134523.1"/>
</dbReference>
<evidence type="ECO:0000313" key="1">
    <source>
        <dbReference type="EMBL" id="VEJ36340.1"/>
    </source>
</evidence>
<dbReference type="AlphaFoldDB" id="A0A3S4ZRR4"/>
<dbReference type="KEGG" id="piv:NCTC13079_01545"/>
<keyword evidence="2" id="KW-1185">Reference proteome</keyword>
<dbReference type="InterPro" id="IPR006482">
    <property type="entry name" value="Cas7_Csh2/Csh2"/>
</dbReference>
<dbReference type="NCBIfam" id="TIGR01595">
    <property type="entry name" value="cas_CT1132"/>
    <property type="match status" value="1"/>
</dbReference>
<dbReference type="Proteomes" id="UP000269544">
    <property type="component" value="Chromosome"/>
</dbReference>
<dbReference type="NCBIfam" id="TIGR02589">
    <property type="entry name" value="cas_Csd2"/>
    <property type="match status" value="1"/>
</dbReference>
<protein>
    <submittedName>
        <fullName evidence="1">Uncharacterized protein predicted to be involved in DNA repair</fullName>
    </submittedName>
</protein>
<accession>A0A3S4ZRR4</accession>
<proteinExistence type="predicted"/>
<name>A0A3S4ZRR4_9FIRM</name>
<gene>
    <name evidence="1" type="ORF">NCTC13079_01545</name>
</gene>
<dbReference type="InterPro" id="IPR013418">
    <property type="entry name" value="CRISPR-assoc_prot_Cas7/Csd2"/>
</dbReference>
<dbReference type="EMBL" id="LR134523">
    <property type="protein sequence ID" value="VEJ36340.1"/>
    <property type="molecule type" value="Genomic_DNA"/>
</dbReference>